<proteinExistence type="inferred from homology"/>
<dbReference type="InterPro" id="IPR023013">
    <property type="entry name" value="AGPR_AS"/>
</dbReference>
<keyword evidence="2 5" id="KW-0028">Amino-acid biosynthesis</keyword>
<evidence type="ECO:0000256" key="2">
    <source>
        <dbReference type="ARBA" id="ARBA00022605"/>
    </source>
</evidence>
<evidence type="ECO:0000313" key="8">
    <source>
        <dbReference type="EMBL" id="SDZ44605.1"/>
    </source>
</evidence>
<dbReference type="Gene3D" id="3.40.50.720">
    <property type="entry name" value="NAD(P)-binding Rossmann-like Domain"/>
    <property type="match status" value="1"/>
</dbReference>
<dbReference type="SUPFAM" id="SSF55347">
    <property type="entry name" value="Glyceraldehyde-3-phosphate dehydrogenase-like, C-terminal domain"/>
    <property type="match status" value="1"/>
</dbReference>
<dbReference type="SMART" id="SM00859">
    <property type="entry name" value="Semialdhyde_dh"/>
    <property type="match status" value="1"/>
</dbReference>
<dbReference type="STRING" id="381665.SAMN05216554_3942"/>
<dbReference type="HAMAP" id="MF_00150">
    <property type="entry name" value="ArgC_type1"/>
    <property type="match status" value="1"/>
</dbReference>
<evidence type="ECO:0000313" key="9">
    <source>
        <dbReference type="Proteomes" id="UP000198891"/>
    </source>
</evidence>
<dbReference type="GO" id="GO:0005737">
    <property type="term" value="C:cytoplasm"/>
    <property type="evidence" value="ECO:0007669"/>
    <property type="project" value="UniProtKB-SubCell"/>
</dbReference>
<name>A0A1H3T4E5_9MICO</name>
<dbReference type="InterPro" id="IPR058924">
    <property type="entry name" value="AGPR_dimerisation_dom"/>
</dbReference>
<dbReference type="PROSITE" id="PS01224">
    <property type="entry name" value="ARGC"/>
    <property type="match status" value="1"/>
</dbReference>
<dbReference type="CDD" id="cd24148">
    <property type="entry name" value="AGPR_1_actinobacAGPR_like"/>
    <property type="match status" value="1"/>
</dbReference>
<keyword evidence="3 5" id="KW-0521">NADP</keyword>
<keyword evidence="5" id="KW-0963">Cytoplasm</keyword>
<dbReference type="GO" id="GO:0070401">
    <property type="term" value="F:NADP+ binding"/>
    <property type="evidence" value="ECO:0007669"/>
    <property type="project" value="InterPro"/>
</dbReference>
<organism evidence="8 9">
    <name type="scientific">Herbiconiux ginsengi</name>
    <dbReference type="NCBI Taxonomy" id="381665"/>
    <lineage>
        <taxon>Bacteria</taxon>
        <taxon>Bacillati</taxon>
        <taxon>Actinomycetota</taxon>
        <taxon>Actinomycetes</taxon>
        <taxon>Micrococcales</taxon>
        <taxon>Microbacteriaceae</taxon>
        <taxon>Herbiconiux</taxon>
    </lineage>
</organism>
<dbReference type="InterPro" id="IPR036291">
    <property type="entry name" value="NAD(P)-bd_dom_sf"/>
</dbReference>
<dbReference type="EC" id="1.2.1.38" evidence="5"/>
<dbReference type="RefSeq" id="WP_092556987.1">
    <property type="nucleotide sequence ID" value="NZ_FNPZ01000004.1"/>
</dbReference>
<dbReference type="EMBL" id="FNPZ01000004">
    <property type="protein sequence ID" value="SDZ44605.1"/>
    <property type="molecule type" value="Genomic_DNA"/>
</dbReference>
<dbReference type="InterPro" id="IPR000534">
    <property type="entry name" value="Semialdehyde_DH_NAD-bd"/>
</dbReference>
<comment type="subcellular location">
    <subcellularLocation>
        <location evidence="5">Cytoplasm</location>
    </subcellularLocation>
</comment>
<evidence type="ECO:0000256" key="6">
    <source>
        <dbReference type="PROSITE-ProRule" id="PRU10010"/>
    </source>
</evidence>
<feature type="domain" description="Semialdehyde dehydrogenase NAD-binding" evidence="7">
    <location>
        <begin position="4"/>
        <end position="136"/>
    </location>
</feature>
<comment type="pathway">
    <text evidence="5">Amino-acid biosynthesis; L-arginine biosynthesis; N(2)-acetyl-L-ornithine from L-glutamate: step 3/4.</text>
</comment>
<dbReference type="GO" id="GO:0051287">
    <property type="term" value="F:NAD binding"/>
    <property type="evidence" value="ECO:0007669"/>
    <property type="project" value="InterPro"/>
</dbReference>
<evidence type="ECO:0000256" key="4">
    <source>
        <dbReference type="ARBA" id="ARBA00023002"/>
    </source>
</evidence>
<comment type="similarity">
    <text evidence="5">Belongs to the NAGSA dehydrogenase family. Type 1 subfamily.</text>
</comment>
<comment type="catalytic activity">
    <reaction evidence="5">
        <text>N-acetyl-L-glutamate 5-semialdehyde + phosphate + NADP(+) = N-acetyl-L-glutamyl 5-phosphate + NADPH + H(+)</text>
        <dbReference type="Rhea" id="RHEA:21588"/>
        <dbReference type="ChEBI" id="CHEBI:15378"/>
        <dbReference type="ChEBI" id="CHEBI:29123"/>
        <dbReference type="ChEBI" id="CHEBI:43474"/>
        <dbReference type="ChEBI" id="CHEBI:57783"/>
        <dbReference type="ChEBI" id="CHEBI:57936"/>
        <dbReference type="ChEBI" id="CHEBI:58349"/>
        <dbReference type="EC" id="1.2.1.38"/>
    </reaction>
</comment>
<dbReference type="InterPro" id="IPR050085">
    <property type="entry name" value="AGPR"/>
</dbReference>
<evidence type="ECO:0000259" key="7">
    <source>
        <dbReference type="SMART" id="SM00859"/>
    </source>
</evidence>
<accession>A0A1H3T4E5</accession>
<dbReference type="Gene3D" id="3.30.360.10">
    <property type="entry name" value="Dihydrodipicolinate Reductase, domain 2"/>
    <property type="match status" value="1"/>
</dbReference>
<dbReference type="UniPathway" id="UPA00068">
    <property type="reaction ID" value="UER00108"/>
</dbReference>
<dbReference type="Pfam" id="PF22698">
    <property type="entry name" value="Semialdhyde_dhC_1"/>
    <property type="match status" value="1"/>
</dbReference>
<dbReference type="GO" id="GO:0006526">
    <property type="term" value="P:L-arginine biosynthetic process"/>
    <property type="evidence" value="ECO:0007669"/>
    <property type="project" value="UniProtKB-UniRule"/>
</dbReference>
<sequence>MVYSVAVAGASGYAGGEVLRLLSAHPEFEVRTVTAHANAGQQLTAVHSHLRSYRGMVLQETTPEVLKGHDVVFLALPHGKSGALADELGDASLVVDCGADHRLVSASAWETFYKSEHHGSWPYGLPELVLASGAKQRENLVGVNRIAVPGCNVTAVSLGLAPGIRAGVIQPTDLVAVLAVGPSGAGKTLRTDLLASELLGSAHAYGVGGTHRHVPEIVQNLTGAGGEAVTVSFTPVLVPMARGILATSTARLQPGVSAADVRSAWELAYADEPFVELLPEGSFPAVSDTIGANTALIGLAVDEAAERVVTVTALDNLVKGTAGAAIQSTNIALGLPEQLGLSIDGVAP</sequence>
<gene>
    <name evidence="5" type="primary">argC</name>
    <name evidence="8" type="ORF">SAMN05216554_3942</name>
</gene>
<dbReference type="AlphaFoldDB" id="A0A1H3T4E5"/>
<dbReference type="CDD" id="cd23934">
    <property type="entry name" value="AGPR_1_C"/>
    <property type="match status" value="1"/>
</dbReference>
<dbReference type="PANTHER" id="PTHR32338:SF10">
    <property type="entry name" value="N-ACETYL-GAMMA-GLUTAMYL-PHOSPHATE REDUCTASE, CHLOROPLASTIC-RELATED"/>
    <property type="match status" value="1"/>
</dbReference>
<evidence type="ECO:0000256" key="5">
    <source>
        <dbReference type="HAMAP-Rule" id="MF_00150"/>
    </source>
</evidence>
<keyword evidence="1 5" id="KW-0055">Arginine biosynthesis</keyword>
<dbReference type="InterPro" id="IPR000706">
    <property type="entry name" value="AGPR_type-1"/>
</dbReference>
<keyword evidence="9" id="KW-1185">Reference proteome</keyword>
<dbReference type="Proteomes" id="UP000198891">
    <property type="component" value="Unassembled WGS sequence"/>
</dbReference>
<dbReference type="Pfam" id="PF01118">
    <property type="entry name" value="Semialdhyde_dh"/>
    <property type="match status" value="1"/>
</dbReference>
<dbReference type="PANTHER" id="PTHR32338">
    <property type="entry name" value="N-ACETYL-GAMMA-GLUTAMYL-PHOSPHATE REDUCTASE, CHLOROPLASTIC-RELATED-RELATED"/>
    <property type="match status" value="1"/>
</dbReference>
<evidence type="ECO:0000256" key="3">
    <source>
        <dbReference type="ARBA" id="ARBA00022857"/>
    </source>
</evidence>
<comment type="function">
    <text evidence="5">Catalyzes the NADPH-dependent reduction of N-acetyl-5-glutamyl phosphate to yield N-acetyl-L-glutamate 5-semialdehyde.</text>
</comment>
<protein>
    <recommendedName>
        <fullName evidence="5">N-acetyl-gamma-glutamyl-phosphate reductase</fullName>
        <shortName evidence="5">AGPR</shortName>
        <ecNumber evidence="5">1.2.1.38</ecNumber>
    </recommendedName>
    <alternativeName>
        <fullName evidence="5">N-acetyl-glutamate semialdehyde dehydrogenase</fullName>
        <shortName evidence="5">NAGSA dehydrogenase</shortName>
    </alternativeName>
</protein>
<dbReference type="GO" id="GO:0003942">
    <property type="term" value="F:N-acetyl-gamma-glutamyl-phosphate reductase activity"/>
    <property type="evidence" value="ECO:0007669"/>
    <property type="project" value="UniProtKB-UniRule"/>
</dbReference>
<dbReference type="NCBIfam" id="TIGR01850">
    <property type="entry name" value="argC"/>
    <property type="match status" value="1"/>
</dbReference>
<reference evidence="8 9" key="1">
    <citation type="submission" date="2016-10" db="EMBL/GenBank/DDBJ databases">
        <authorList>
            <person name="de Groot N.N."/>
        </authorList>
    </citation>
    <scope>NUCLEOTIDE SEQUENCE [LARGE SCALE GENOMIC DNA]</scope>
    <source>
        <strain evidence="8 9">CGMCC 4.3491</strain>
    </source>
</reference>
<feature type="active site" evidence="5 6">
    <location>
        <position position="151"/>
    </location>
</feature>
<dbReference type="SUPFAM" id="SSF51735">
    <property type="entry name" value="NAD(P)-binding Rossmann-fold domains"/>
    <property type="match status" value="1"/>
</dbReference>
<dbReference type="OrthoDB" id="9801289at2"/>
<evidence type="ECO:0000256" key="1">
    <source>
        <dbReference type="ARBA" id="ARBA00022571"/>
    </source>
</evidence>
<keyword evidence="4 5" id="KW-0560">Oxidoreductase</keyword>